<protein>
    <recommendedName>
        <fullName evidence="2">anthranilate synthase</fullName>
        <ecNumber evidence="2">4.1.3.27</ecNumber>
    </recommendedName>
</protein>
<dbReference type="EC" id="4.1.3.27" evidence="2"/>
<dbReference type="Pfam" id="PF00117">
    <property type="entry name" value="GATase"/>
    <property type="match status" value="1"/>
</dbReference>
<dbReference type="AlphaFoldDB" id="A0A396JZ96"/>
<evidence type="ECO:0000256" key="2">
    <source>
        <dbReference type="ARBA" id="ARBA00012266"/>
    </source>
</evidence>
<comment type="caution">
    <text evidence="6">The sequence shown here is derived from an EMBL/GenBank/DDBJ whole genome shotgun (WGS) entry which is preliminary data.</text>
</comment>
<dbReference type="PRINTS" id="PR00097">
    <property type="entry name" value="ANTSNTHASEII"/>
</dbReference>
<keyword evidence="3" id="KW-0028">Amino-acid biosynthesis</keyword>
<evidence type="ECO:0000256" key="3">
    <source>
        <dbReference type="ARBA" id="ARBA00022822"/>
    </source>
</evidence>
<dbReference type="PANTHER" id="PTHR43418">
    <property type="entry name" value="MULTIFUNCTIONAL TRYPTOPHAN BIOSYNTHESIS PROTEIN-RELATED"/>
    <property type="match status" value="1"/>
</dbReference>
<keyword evidence="3" id="KW-0822">Tryptophan biosynthesis</keyword>
<dbReference type="Proteomes" id="UP000265566">
    <property type="component" value="Chromosome 1"/>
</dbReference>
<accession>A0A396JZ96</accession>
<comment type="pathway">
    <text evidence="1">Amino-acid biosynthesis; L-tryptophan biosynthesis; L-tryptophan from chorismate: step 1/5.</text>
</comment>
<gene>
    <name evidence="6" type="ORF">MtrunA17_Chr1g0199841</name>
</gene>
<name>A0A396JZ96_MEDTR</name>
<sequence length="187" mass="21685">MNMSLRLICPTSEAMQYKNVNPLLSRPSFTRVSCFMKRNVCNRYDGRNTSVYCQLMHDHLEESYKRKKKLELPLQTQGFVRTLLIDNYDSYTYNIYQELSVINGVPPVVIQNDDWTWEELCYYLYEENAFDNIVLSPGPGSPACPEDIGICLQILRECRDIPILGVCLGHQVVNNIEAVLWLMMSML</sequence>
<dbReference type="InterPro" id="IPR006221">
    <property type="entry name" value="TrpG/PapA_dom"/>
</dbReference>
<dbReference type="PRINTS" id="PR00099">
    <property type="entry name" value="CPSGATASE"/>
</dbReference>
<evidence type="ECO:0000259" key="5">
    <source>
        <dbReference type="Pfam" id="PF00117"/>
    </source>
</evidence>
<dbReference type="InterPro" id="IPR017926">
    <property type="entry name" value="GATASE"/>
</dbReference>
<keyword evidence="3" id="KW-0057">Aromatic amino acid biosynthesis</keyword>
<dbReference type="PRINTS" id="PR00096">
    <property type="entry name" value="GATASE"/>
</dbReference>
<keyword evidence="6" id="KW-0808">Transferase</keyword>
<evidence type="ECO:0000313" key="6">
    <source>
        <dbReference type="EMBL" id="RHN81503.1"/>
    </source>
</evidence>
<dbReference type="SUPFAM" id="SSF52317">
    <property type="entry name" value="Class I glutamine amidotransferase-like"/>
    <property type="match status" value="1"/>
</dbReference>
<dbReference type="GO" id="GO:0004049">
    <property type="term" value="F:anthranilate synthase activity"/>
    <property type="evidence" value="ECO:0007669"/>
    <property type="project" value="UniProtKB-EC"/>
</dbReference>
<organism evidence="6 7">
    <name type="scientific">Medicago truncatula</name>
    <name type="common">Barrel medic</name>
    <name type="synonym">Medicago tribuloides</name>
    <dbReference type="NCBI Taxonomy" id="3880"/>
    <lineage>
        <taxon>Eukaryota</taxon>
        <taxon>Viridiplantae</taxon>
        <taxon>Streptophyta</taxon>
        <taxon>Embryophyta</taxon>
        <taxon>Tracheophyta</taxon>
        <taxon>Spermatophyta</taxon>
        <taxon>Magnoliopsida</taxon>
        <taxon>eudicotyledons</taxon>
        <taxon>Gunneridae</taxon>
        <taxon>Pentapetalae</taxon>
        <taxon>rosids</taxon>
        <taxon>fabids</taxon>
        <taxon>Fabales</taxon>
        <taxon>Fabaceae</taxon>
        <taxon>Papilionoideae</taxon>
        <taxon>50 kb inversion clade</taxon>
        <taxon>NPAAA clade</taxon>
        <taxon>Hologalegina</taxon>
        <taxon>IRL clade</taxon>
        <taxon>Trifolieae</taxon>
        <taxon>Medicago</taxon>
    </lineage>
</organism>
<dbReference type="PANTHER" id="PTHR43418:SF4">
    <property type="entry name" value="MULTIFUNCTIONAL TRYPTOPHAN BIOSYNTHESIS PROTEIN"/>
    <property type="match status" value="1"/>
</dbReference>
<dbReference type="PROSITE" id="PS51273">
    <property type="entry name" value="GATASE_TYPE_1"/>
    <property type="match status" value="1"/>
</dbReference>
<evidence type="ECO:0000313" key="7">
    <source>
        <dbReference type="Proteomes" id="UP000265566"/>
    </source>
</evidence>
<feature type="domain" description="Glutamine amidotransferase" evidence="5">
    <location>
        <begin position="83"/>
        <end position="173"/>
    </location>
</feature>
<dbReference type="Gramene" id="rna5557">
    <property type="protein sequence ID" value="RHN81503.1"/>
    <property type="gene ID" value="gene5557"/>
</dbReference>
<reference evidence="7" key="1">
    <citation type="journal article" date="2018" name="Nat. Plants">
        <title>Whole-genome landscape of Medicago truncatula symbiotic genes.</title>
        <authorList>
            <person name="Pecrix Y."/>
            <person name="Staton S.E."/>
            <person name="Sallet E."/>
            <person name="Lelandais-Briere C."/>
            <person name="Moreau S."/>
            <person name="Carrere S."/>
            <person name="Blein T."/>
            <person name="Jardinaud M.F."/>
            <person name="Latrasse D."/>
            <person name="Zouine M."/>
            <person name="Zahm M."/>
            <person name="Kreplak J."/>
            <person name="Mayjonade B."/>
            <person name="Satge C."/>
            <person name="Perez M."/>
            <person name="Cauet S."/>
            <person name="Marande W."/>
            <person name="Chantry-Darmon C."/>
            <person name="Lopez-Roques C."/>
            <person name="Bouchez O."/>
            <person name="Berard A."/>
            <person name="Debelle F."/>
            <person name="Munos S."/>
            <person name="Bendahmane A."/>
            <person name="Berges H."/>
            <person name="Niebel A."/>
            <person name="Buitink J."/>
            <person name="Frugier F."/>
            <person name="Benhamed M."/>
            <person name="Crespi M."/>
            <person name="Gouzy J."/>
            <person name="Gamas P."/>
        </authorList>
    </citation>
    <scope>NUCLEOTIDE SEQUENCE [LARGE SCALE GENOMIC DNA]</scope>
    <source>
        <strain evidence="7">cv. Jemalong A17</strain>
    </source>
</reference>
<dbReference type="GO" id="GO:0008483">
    <property type="term" value="F:transaminase activity"/>
    <property type="evidence" value="ECO:0007669"/>
    <property type="project" value="UniProtKB-KW"/>
</dbReference>
<keyword evidence="4" id="KW-0315">Glutamine amidotransferase</keyword>
<dbReference type="Gene3D" id="3.40.50.880">
    <property type="match status" value="1"/>
</dbReference>
<dbReference type="InterPro" id="IPR029062">
    <property type="entry name" value="Class_I_gatase-like"/>
</dbReference>
<dbReference type="GO" id="GO:0000162">
    <property type="term" value="P:L-tryptophan biosynthetic process"/>
    <property type="evidence" value="ECO:0007669"/>
    <property type="project" value="UniProtKB-KW"/>
</dbReference>
<dbReference type="CDD" id="cd01743">
    <property type="entry name" value="GATase1_Anthranilate_Synthase"/>
    <property type="match status" value="1"/>
</dbReference>
<proteinExistence type="predicted"/>
<evidence type="ECO:0000256" key="1">
    <source>
        <dbReference type="ARBA" id="ARBA00004873"/>
    </source>
</evidence>
<keyword evidence="6" id="KW-0032">Aminotransferase</keyword>
<dbReference type="InterPro" id="IPR050472">
    <property type="entry name" value="Anth_synth/Amidotransfase"/>
</dbReference>
<evidence type="ECO:0000256" key="4">
    <source>
        <dbReference type="ARBA" id="ARBA00022962"/>
    </source>
</evidence>
<dbReference type="EMBL" id="PSQE01000001">
    <property type="protein sequence ID" value="RHN81503.1"/>
    <property type="molecule type" value="Genomic_DNA"/>
</dbReference>